<dbReference type="KEGG" id="mrr:Moror_2346"/>
<dbReference type="HOGENOM" id="CLU_089533_0_0_1"/>
<name>V2Y2I6_MONRO</name>
<evidence type="ECO:0000256" key="1">
    <source>
        <dbReference type="SAM" id="MobiDB-lite"/>
    </source>
</evidence>
<dbReference type="OrthoDB" id="3059203at2759"/>
<protein>
    <recommendedName>
        <fullName evidence="2">Ubiquitin-like domain-containing protein</fullName>
    </recommendedName>
</protein>
<dbReference type="InterPro" id="IPR054464">
    <property type="entry name" value="ULD_fung"/>
</dbReference>
<dbReference type="AlphaFoldDB" id="V2Y2I6"/>
<feature type="region of interest" description="Disordered" evidence="1">
    <location>
        <begin position="40"/>
        <end position="66"/>
    </location>
</feature>
<evidence type="ECO:0000313" key="4">
    <source>
        <dbReference type="Proteomes" id="UP000017559"/>
    </source>
</evidence>
<evidence type="ECO:0000259" key="2">
    <source>
        <dbReference type="Pfam" id="PF22893"/>
    </source>
</evidence>
<dbReference type="Pfam" id="PF22893">
    <property type="entry name" value="ULD_2"/>
    <property type="match status" value="1"/>
</dbReference>
<gene>
    <name evidence="3" type="ORF">Moror_2346</name>
</gene>
<accession>V2Y2I6</accession>
<sequence length="272" mass="29798">MGFKLMDLFKSLTGRVIAVLCRGLPSNVLPTSEVCAPLTTVNSQPEQATPPTACPAPTSRDPNDPNNLPHQCHAVTMFQNSSRLTIMGGQFNNVYGNLSVTPGPLVAPALTIIDAAGRSFPFPAEIPVGPASVTGYLELLFHCRKEVISNMLYDFVREGQYSLVIDEGRQVIILGSEEEQWARVMPGTKIVMSVILWQKKKRISSGYECPICKTWNSSQGPGLNMAGDCCNPECLGRFQAFEEGQDYSGASSNEKQNEDRSINMLQNLHIMQ</sequence>
<keyword evidence="4" id="KW-1185">Reference proteome</keyword>
<proteinExistence type="predicted"/>
<dbReference type="EMBL" id="AWSO01001005">
    <property type="protein sequence ID" value="ESK85854.1"/>
    <property type="molecule type" value="Genomic_DNA"/>
</dbReference>
<feature type="domain" description="Ubiquitin-like" evidence="2">
    <location>
        <begin position="109"/>
        <end position="196"/>
    </location>
</feature>
<evidence type="ECO:0000313" key="3">
    <source>
        <dbReference type="EMBL" id="ESK85854.1"/>
    </source>
</evidence>
<dbReference type="Proteomes" id="UP000017559">
    <property type="component" value="Unassembled WGS sequence"/>
</dbReference>
<comment type="caution">
    <text evidence="3">The sequence shown here is derived from an EMBL/GenBank/DDBJ whole genome shotgun (WGS) entry which is preliminary data.</text>
</comment>
<feature type="compositionally biased region" description="Low complexity" evidence="1">
    <location>
        <begin position="49"/>
        <end position="58"/>
    </location>
</feature>
<reference evidence="3 4" key="1">
    <citation type="journal article" date="2014" name="BMC Genomics">
        <title>Genome and secretome analysis of the hemibiotrophic fungal pathogen, Moniliophthora roreri, which causes frosty pod rot disease of cacao: mechanisms of the biotrophic and necrotrophic phases.</title>
        <authorList>
            <person name="Meinhardt L.W."/>
            <person name="Costa G.G.L."/>
            <person name="Thomazella D.P.T."/>
            <person name="Teixeira P.J.P.L."/>
            <person name="Carazzolle M.F."/>
            <person name="Schuster S.C."/>
            <person name="Carlson J.E."/>
            <person name="Guiltinan M.J."/>
            <person name="Mieczkowski P."/>
            <person name="Farmer A."/>
            <person name="Ramaraj T."/>
            <person name="Crozier J."/>
            <person name="Davis R.E."/>
            <person name="Shao J."/>
            <person name="Melnick R.L."/>
            <person name="Pereira G.A.G."/>
            <person name="Bailey B.A."/>
        </authorList>
    </citation>
    <scope>NUCLEOTIDE SEQUENCE [LARGE SCALE GENOMIC DNA]</scope>
    <source>
        <strain evidence="3 4">MCA 2997</strain>
    </source>
</reference>
<feature type="non-terminal residue" evidence="3">
    <location>
        <position position="272"/>
    </location>
</feature>
<organism evidence="3 4">
    <name type="scientific">Moniliophthora roreri (strain MCA 2997)</name>
    <name type="common">Cocoa frosty pod rot fungus</name>
    <name type="synonym">Crinipellis roreri</name>
    <dbReference type="NCBI Taxonomy" id="1381753"/>
    <lineage>
        <taxon>Eukaryota</taxon>
        <taxon>Fungi</taxon>
        <taxon>Dikarya</taxon>
        <taxon>Basidiomycota</taxon>
        <taxon>Agaricomycotina</taxon>
        <taxon>Agaricomycetes</taxon>
        <taxon>Agaricomycetidae</taxon>
        <taxon>Agaricales</taxon>
        <taxon>Marasmiineae</taxon>
        <taxon>Marasmiaceae</taxon>
        <taxon>Moniliophthora</taxon>
    </lineage>
</organism>